<accession>A0A830GGU4</accession>
<dbReference type="EMBL" id="BMOU01000001">
    <property type="protein sequence ID" value="GGN87157.1"/>
    <property type="molecule type" value="Genomic_DNA"/>
</dbReference>
<gene>
    <name evidence="1" type="ORF">GCM10009030_05560</name>
</gene>
<keyword evidence="2" id="KW-1185">Reference proteome</keyword>
<reference evidence="1" key="2">
    <citation type="submission" date="2020-09" db="EMBL/GenBank/DDBJ databases">
        <authorList>
            <person name="Sun Q."/>
            <person name="Ohkuma M."/>
        </authorList>
    </citation>
    <scope>NUCLEOTIDE SEQUENCE</scope>
    <source>
        <strain evidence="1">JCM 17820</strain>
    </source>
</reference>
<proteinExistence type="predicted"/>
<sequence length="83" mass="8806">MVAEGQELGNPNIPVNEGVLEAAVGQIRADGHESAWEVIDGRALSPQAVQSTLSNRLDSSIGQRGVRFGNWGVRTVRGLPDPT</sequence>
<reference evidence="1" key="1">
    <citation type="journal article" date="2014" name="Int. J. Syst. Evol. Microbiol.">
        <title>Complete genome sequence of Corynebacterium casei LMG S-19264T (=DSM 44701T), isolated from a smear-ripened cheese.</title>
        <authorList>
            <consortium name="US DOE Joint Genome Institute (JGI-PGF)"/>
            <person name="Walter F."/>
            <person name="Albersmeier A."/>
            <person name="Kalinowski J."/>
            <person name="Ruckert C."/>
        </authorList>
    </citation>
    <scope>NUCLEOTIDE SEQUENCE</scope>
    <source>
        <strain evidence="1">JCM 17820</strain>
    </source>
</reference>
<comment type="caution">
    <text evidence="1">The sequence shown here is derived from an EMBL/GenBank/DDBJ whole genome shotgun (WGS) entry which is preliminary data.</text>
</comment>
<dbReference type="AlphaFoldDB" id="A0A830GGU4"/>
<organism evidence="1 2">
    <name type="scientific">Haloarcula pellucida</name>
    <dbReference type="NCBI Taxonomy" id="1427151"/>
    <lineage>
        <taxon>Archaea</taxon>
        <taxon>Methanobacteriati</taxon>
        <taxon>Methanobacteriota</taxon>
        <taxon>Stenosarchaea group</taxon>
        <taxon>Halobacteria</taxon>
        <taxon>Halobacteriales</taxon>
        <taxon>Haloarculaceae</taxon>
        <taxon>Haloarcula</taxon>
    </lineage>
</organism>
<evidence type="ECO:0000313" key="2">
    <source>
        <dbReference type="Proteomes" id="UP000605784"/>
    </source>
</evidence>
<protein>
    <submittedName>
        <fullName evidence="1">Uncharacterized protein</fullName>
    </submittedName>
</protein>
<evidence type="ECO:0000313" key="1">
    <source>
        <dbReference type="EMBL" id="GGN87157.1"/>
    </source>
</evidence>
<dbReference type="Proteomes" id="UP000605784">
    <property type="component" value="Unassembled WGS sequence"/>
</dbReference>
<name>A0A830GGU4_9EURY</name>